<comment type="similarity">
    <text evidence="6">Belongs to the peroxiredoxin family. Prx6 subfamily.</text>
</comment>
<dbReference type="CDD" id="cd03016">
    <property type="entry name" value="PRX_1cys"/>
    <property type="match status" value="1"/>
</dbReference>
<dbReference type="InterPro" id="IPR019479">
    <property type="entry name" value="Peroxiredoxin_C"/>
</dbReference>
<keyword evidence="2 7" id="KW-0575">Peroxidase</keyword>
<gene>
    <name evidence="10" type="ORF">PPL_07400</name>
</gene>
<dbReference type="GO" id="GO:0045454">
    <property type="term" value="P:cell redox homeostasis"/>
    <property type="evidence" value="ECO:0007669"/>
    <property type="project" value="TreeGrafter"/>
</dbReference>
<keyword evidence="11" id="KW-1185">Reference proteome</keyword>
<dbReference type="STRING" id="670386.D3BFU9"/>
<organism evidence="10 11">
    <name type="scientific">Heterostelium pallidum (strain ATCC 26659 / Pp 5 / PN500)</name>
    <name type="common">Cellular slime mold</name>
    <name type="synonym">Polysphondylium pallidum</name>
    <dbReference type="NCBI Taxonomy" id="670386"/>
    <lineage>
        <taxon>Eukaryota</taxon>
        <taxon>Amoebozoa</taxon>
        <taxon>Evosea</taxon>
        <taxon>Eumycetozoa</taxon>
        <taxon>Dictyostelia</taxon>
        <taxon>Acytosteliales</taxon>
        <taxon>Acytosteliaceae</taxon>
        <taxon>Heterostelium</taxon>
    </lineage>
</organism>
<dbReference type="Pfam" id="PF00578">
    <property type="entry name" value="AhpC-TSA"/>
    <property type="match status" value="1"/>
</dbReference>
<dbReference type="OMA" id="HGPMNIP"/>
<keyword evidence="5 7" id="KW-0676">Redox-active center</keyword>
<evidence type="ECO:0000256" key="6">
    <source>
        <dbReference type="ARBA" id="ARBA00025719"/>
    </source>
</evidence>
<dbReference type="PROSITE" id="PS51352">
    <property type="entry name" value="THIOREDOXIN_2"/>
    <property type="match status" value="1"/>
</dbReference>
<protein>
    <submittedName>
        <fullName evidence="10">AhpC/TSA family protein</fullName>
    </submittedName>
</protein>
<dbReference type="InterPro" id="IPR000866">
    <property type="entry name" value="AhpC/TSA"/>
</dbReference>
<dbReference type="GO" id="GO:0005829">
    <property type="term" value="C:cytosol"/>
    <property type="evidence" value="ECO:0007669"/>
    <property type="project" value="TreeGrafter"/>
</dbReference>
<name>D3BFU9_HETP5</name>
<evidence type="ECO:0000259" key="9">
    <source>
        <dbReference type="PROSITE" id="PS51352"/>
    </source>
</evidence>
<dbReference type="InterPro" id="IPR024706">
    <property type="entry name" value="Peroxiredoxin_AhpC-typ"/>
</dbReference>
<dbReference type="FunFam" id="3.30.1020.10:FF:000001">
    <property type="entry name" value="1-Cys peroxiredoxin"/>
    <property type="match status" value="1"/>
</dbReference>
<feature type="active site" description="Cysteine sulfenic acid (-SOH) intermediate; for peroxidase activity" evidence="8">
    <location>
        <position position="48"/>
    </location>
</feature>
<dbReference type="GO" id="GO:0042744">
    <property type="term" value="P:hydrogen peroxide catabolic process"/>
    <property type="evidence" value="ECO:0007669"/>
    <property type="project" value="TreeGrafter"/>
</dbReference>
<evidence type="ECO:0000256" key="8">
    <source>
        <dbReference type="PIRSR" id="PIRSR000239-1"/>
    </source>
</evidence>
<evidence type="ECO:0000256" key="5">
    <source>
        <dbReference type="ARBA" id="ARBA00023284"/>
    </source>
</evidence>
<dbReference type="GO" id="GO:0008379">
    <property type="term" value="F:thioredoxin peroxidase activity"/>
    <property type="evidence" value="ECO:0007669"/>
    <property type="project" value="TreeGrafter"/>
</dbReference>
<evidence type="ECO:0000313" key="11">
    <source>
        <dbReference type="Proteomes" id="UP000001396"/>
    </source>
</evidence>
<dbReference type="Proteomes" id="UP000001396">
    <property type="component" value="Unassembled WGS sequence"/>
</dbReference>
<proteinExistence type="inferred from homology"/>
<accession>D3BFU9</accession>
<evidence type="ECO:0000256" key="4">
    <source>
        <dbReference type="ARBA" id="ARBA00023002"/>
    </source>
</evidence>
<dbReference type="GO" id="GO:0006979">
    <property type="term" value="P:response to oxidative stress"/>
    <property type="evidence" value="ECO:0007669"/>
    <property type="project" value="TreeGrafter"/>
</dbReference>
<keyword evidence="4 7" id="KW-0560">Oxidoreductase</keyword>
<dbReference type="PANTHER" id="PTHR10681">
    <property type="entry name" value="THIOREDOXIN PEROXIDASE"/>
    <property type="match status" value="1"/>
</dbReference>
<comment type="caution">
    <text evidence="10">The sequence shown here is derived from an EMBL/GenBank/DDBJ whole genome shotgun (WGS) entry which is preliminary data.</text>
</comment>
<dbReference type="InterPro" id="IPR045020">
    <property type="entry name" value="PRX_1cys"/>
</dbReference>
<feature type="domain" description="Thioredoxin" evidence="9">
    <location>
        <begin position="6"/>
        <end position="162"/>
    </location>
</feature>
<keyword evidence="3 7" id="KW-0049">Antioxidant</keyword>
<dbReference type="InterPro" id="IPR013766">
    <property type="entry name" value="Thioredoxin_domain"/>
</dbReference>
<dbReference type="SUPFAM" id="SSF52833">
    <property type="entry name" value="Thioredoxin-like"/>
    <property type="match status" value="1"/>
</dbReference>
<dbReference type="InParanoid" id="D3BFU9"/>
<comment type="similarity">
    <text evidence="1">Belongs to the peroxiredoxin family. AhpC/Prx1 subfamily.</text>
</comment>
<dbReference type="PIRSF" id="PIRSF000239">
    <property type="entry name" value="AHPC"/>
    <property type="match status" value="1"/>
</dbReference>
<dbReference type="FunFam" id="3.40.30.10:FF:000011">
    <property type="entry name" value="Peroxiredoxin PRX1"/>
    <property type="match status" value="1"/>
</dbReference>
<dbReference type="FunCoup" id="D3BFU9">
    <property type="interactions" value="73"/>
</dbReference>
<dbReference type="AlphaFoldDB" id="D3BFU9"/>
<dbReference type="Gene3D" id="3.40.30.10">
    <property type="entry name" value="Glutaredoxin"/>
    <property type="match status" value="1"/>
</dbReference>
<evidence type="ECO:0000256" key="1">
    <source>
        <dbReference type="ARBA" id="ARBA00009796"/>
    </source>
</evidence>
<dbReference type="PANTHER" id="PTHR10681:SF128">
    <property type="entry name" value="THIOREDOXIN-DEPENDENT PEROXIDE REDUCTASE, MITOCHONDRIAL"/>
    <property type="match status" value="1"/>
</dbReference>
<evidence type="ECO:0000256" key="7">
    <source>
        <dbReference type="PIRNR" id="PIRNR000239"/>
    </source>
</evidence>
<dbReference type="Pfam" id="PF10417">
    <property type="entry name" value="1-cysPrx_C"/>
    <property type="match status" value="1"/>
</dbReference>
<dbReference type="InterPro" id="IPR050217">
    <property type="entry name" value="Peroxiredoxin"/>
</dbReference>
<dbReference type="EMBL" id="ADBJ01000032">
    <property type="protein sequence ID" value="EFA79709.1"/>
    <property type="molecule type" value="Genomic_DNA"/>
</dbReference>
<evidence type="ECO:0000313" key="10">
    <source>
        <dbReference type="EMBL" id="EFA79709.1"/>
    </source>
</evidence>
<sequence length="216" mass="24165">MTQTYLRLGDVCPDFQQESSQGPISLYEYLGDNYGILFSHPKDKTPICTTELGKVAKLLPEFAKRNVKVLALSVDSVSDHLAWISDINETQQCQVQYPILADADRKVANLYGMIHPNADNVYTVRSVYFIGLDRKLKAVITYPASTGRNFDEVLRVVDSIQLTDKFKVGTPADWKVGGECVIVPSVNDEAAKQLFPNGWNTVRPYLRLVPQPTTPQ</sequence>
<dbReference type="RefSeq" id="XP_020431830.1">
    <property type="nucleotide sequence ID" value="XM_020578235.1"/>
</dbReference>
<dbReference type="GO" id="GO:0033554">
    <property type="term" value="P:cellular response to stress"/>
    <property type="evidence" value="ECO:0007669"/>
    <property type="project" value="TreeGrafter"/>
</dbReference>
<reference evidence="10 11" key="1">
    <citation type="journal article" date="2011" name="Genome Res.">
        <title>Phylogeny-wide analysis of social amoeba genomes highlights ancient origins for complex intercellular communication.</title>
        <authorList>
            <person name="Heidel A.J."/>
            <person name="Lawal H.M."/>
            <person name="Felder M."/>
            <person name="Schilde C."/>
            <person name="Helps N.R."/>
            <person name="Tunggal B."/>
            <person name="Rivero F."/>
            <person name="John U."/>
            <person name="Schleicher M."/>
            <person name="Eichinger L."/>
            <person name="Platzer M."/>
            <person name="Noegel A.A."/>
            <person name="Schaap P."/>
            <person name="Gloeckner G."/>
        </authorList>
    </citation>
    <scope>NUCLEOTIDE SEQUENCE [LARGE SCALE GENOMIC DNA]</scope>
    <source>
        <strain evidence="11">ATCC 26659 / Pp 5 / PN500</strain>
    </source>
</reference>
<dbReference type="InterPro" id="IPR036249">
    <property type="entry name" value="Thioredoxin-like_sf"/>
</dbReference>
<comment type="function">
    <text evidence="7">Thiol-specific peroxidase that catalyzes the reduction of hydrogen peroxide and organic hydroperoxides to water and alcohols, respectively.</text>
</comment>
<dbReference type="GeneID" id="31362881"/>
<evidence type="ECO:0000256" key="3">
    <source>
        <dbReference type="ARBA" id="ARBA00022862"/>
    </source>
</evidence>
<dbReference type="Gene3D" id="3.30.1020.10">
    <property type="entry name" value="Antioxidant, Horf6, Chain A, domain2"/>
    <property type="match status" value="1"/>
</dbReference>
<evidence type="ECO:0000256" key="2">
    <source>
        <dbReference type="ARBA" id="ARBA00022559"/>
    </source>
</evidence>